<evidence type="ECO:0000313" key="4">
    <source>
        <dbReference type="Proteomes" id="UP000019335"/>
    </source>
</evidence>
<organism evidence="3 4">
    <name type="scientific">Nannochloropsis gaditana</name>
    <dbReference type="NCBI Taxonomy" id="72520"/>
    <lineage>
        <taxon>Eukaryota</taxon>
        <taxon>Sar</taxon>
        <taxon>Stramenopiles</taxon>
        <taxon>Ochrophyta</taxon>
        <taxon>Eustigmatophyceae</taxon>
        <taxon>Eustigmatales</taxon>
        <taxon>Monodopsidaceae</taxon>
        <taxon>Nannochloropsis</taxon>
    </lineage>
</organism>
<name>W7UAF9_9STRA</name>
<feature type="compositionally biased region" description="Basic and acidic residues" evidence="1">
    <location>
        <begin position="71"/>
        <end position="91"/>
    </location>
</feature>
<dbReference type="Proteomes" id="UP000019335">
    <property type="component" value="Chromosome 2"/>
</dbReference>
<sequence length="402" mass="43308">MGHFPWGAPHSHVMRAAFFLALLLLQDLGEGHPSSPVGKALDQPFLARRREIRVQRQRVSNSGGRQTRGKTHGDAKLHRRRIDQGQKERESSAAAAMPDQEPRVEEEDLLEEAIRERSINKYFAADPLWTGQLVASALAWALVLAAASLPPDIGRDRPILRVLAARHALGLAADVRRVLLVAADGAVNRRRIHELVGGLTSVPGAPAYLLYTAALLAWPATDSPKGVVNGLAPLLLREFFTALAAVLDLLQILGVSSEAASGPGSAARCGPRRPMPGSLSTISLLLEASLGLSLAVALLRCRNQGGTLLRRCLAALLFANFLYNRIGHISGLKEAICRRSVGGSALALLKPIWKDMEPATRQLTAVSRATLARLDTIPGGERVRSMLQLLGFLEDDAETKEA</sequence>
<dbReference type="OrthoDB" id="10441031at2759"/>
<evidence type="ECO:0000313" key="3">
    <source>
        <dbReference type="EMBL" id="EWM29761.1"/>
    </source>
</evidence>
<dbReference type="AlphaFoldDB" id="W7UAF9"/>
<evidence type="ECO:0000256" key="1">
    <source>
        <dbReference type="SAM" id="MobiDB-lite"/>
    </source>
</evidence>
<feature type="signal peptide" evidence="2">
    <location>
        <begin position="1"/>
        <end position="31"/>
    </location>
</feature>
<protein>
    <recommendedName>
        <fullName evidence="5">Transmembrane protein</fullName>
    </recommendedName>
</protein>
<gene>
    <name evidence="3" type="ORF">Naga_100022g36</name>
</gene>
<comment type="caution">
    <text evidence="3">The sequence shown here is derived from an EMBL/GenBank/DDBJ whole genome shotgun (WGS) entry which is preliminary data.</text>
</comment>
<feature type="region of interest" description="Disordered" evidence="1">
    <location>
        <begin position="55"/>
        <end position="105"/>
    </location>
</feature>
<keyword evidence="4" id="KW-1185">Reference proteome</keyword>
<feature type="chain" id="PRO_5005716674" description="Transmembrane protein" evidence="2">
    <location>
        <begin position="32"/>
        <end position="402"/>
    </location>
</feature>
<evidence type="ECO:0000256" key="2">
    <source>
        <dbReference type="SAM" id="SignalP"/>
    </source>
</evidence>
<accession>W7UAF9</accession>
<proteinExistence type="predicted"/>
<keyword evidence="2" id="KW-0732">Signal</keyword>
<dbReference type="EMBL" id="AZIL01000117">
    <property type="protein sequence ID" value="EWM29761.1"/>
    <property type="molecule type" value="Genomic_DNA"/>
</dbReference>
<reference evidence="3 4" key="1">
    <citation type="journal article" date="2014" name="Mol. Plant">
        <title>Chromosome Scale Genome Assembly and Transcriptome Profiling of Nannochloropsis gaditana in Nitrogen Depletion.</title>
        <authorList>
            <person name="Corteggiani Carpinelli E."/>
            <person name="Telatin A."/>
            <person name="Vitulo N."/>
            <person name="Forcato C."/>
            <person name="D'Angelo M."/>
            <person name="Schiavon R."/>
            <person name="Vezzi A."/>
            <person name="Giacometti G.M."/>
            <person name="Morosinotto T."/>
            <person name="Valle G."/>
        </authorList>
    </citation>
    <scope>NUCLEOTIDE SEQUENCE [LARGE SCALE GENOMIC DNA]</scope>
    <source>
        <strain evidence="3 4">B-31</strain>
    </source>
</reference>
<evidence type="ECO:0008006" key="5">
    <source>
        <dbReference type="Google" id="ProtNLM"/>
    </source>
</evidence>